<evidence type="ECO:0000313" key="9">
    <source>
        <dbReference type="Proteomes" id="UP000320475"/>
    </source>
</evidence>
<comment type="caution">
    <text evidence="6">The sequence shown here is derived from an EMBL/GenBank/DDBJ whole genome shotgun (WGS) entry which is preliminary data.</text>
</comment>
<evidence type="ECO:0000259" key="5">
    <source>
        <dbReference type="PROSITE" id="PS51677"/>
    </source>
</evidence>
<dbReference type="Pfam" id="PF01522">
    <property type="entry name" value="Polysacc_deac_1"/>
    <property type="match status" value="1"/>
</dbReference>
<keyword evidence="4" id="KW-0732">Signal</keyword>
<feature type="chain" id="PRO_5033463850" description="NodB homology domain-containing protein" evidence="4">
    <location>
        <begin position="23"/>
        <end position="369"/>
    </location>
</feature>
<feature type="domain" description="NodB homology" evidence="5">
    <location>
        <begin position="85"/>
        <end position="276"/>
    </location>
</feature>
<dbReference type="VEuPathDB" id="FungiDB:SeMB42_g01852"/>
<proteinExistence type="predicted"/>
<dbReference type="OrthoDB" id="5547340at2759"/>
<evidence type="ECO:0000313" key="7">
    <source>
        <dbReference type="EMBL" id="TPX51853.1"/>
    </source>
</evidence>
<dbReference type="InterPro" id="IPR011330">
    <property type="entry name" value="Glyco_hydro/deAcase_b/a-brl"/>
</dbReference>
<dbReference type="GO" id="GO:0016020">
    <property type="term" value="C:membrane"/>
    <property type="evidence" value="ECO:0007669"/>
    <property type="project" value="TreeGrafter"/>
</dbReference>
<evidence type="ECO:0000313" key="6">
    <source>
        <dbReference type="EMBL" id="TPX51659.1"/>
    </source>
</evidence>
<dbReference type="EMBL" id="QEAM01000001">
    <property type="protein sequence ID" value="TPX51853.1"/>
    <property type="molecule type" value="Genomic_DNA"/>
</dbReference>
<reference evidence="8 9" key="1">
    <citation type="journal article" date="2019" name="Sci. Rep.">
        <title>Comparative genomics of chytrid fungi reveal insights into the obligate biotrophic and pathogenic lifestyle of Synchytrium endobioticum.</title>
        <authorList>
            <person name="van de Vossenberg B.T.L.H."/>
            <person name="Warris S."/>
            <person name="Nguyen H.D.T."/>
            <person name="van Gent-Pelzer M.P.E."/>
            <person name="Joly D.L."/>
            <person name="van de Geest H.C."/>
            <person name="Bonants P.J.M."/>
            <person name="Smith D.S."/>
            <person name="Levesque C.A."/>
            <person name="van der Lee T.A.J."/>
        </authorList>
    </citation>
    <scope>NUCLEOTIDE SEQUENCE [LARGE SCALE GENOMIC DNA]</scope>
    <source>
        <strain evidence="7 9">LEV6574</strain>
        <strain evidence="6 8">MB42</strain>
    </source>
</reference>
<name>A0A507DIX9_9FUNG</name>
<organism evidence="6 8">
    <name type="scientific">Synchytrium endobioticum</name>
    <dbReference type="NCBI Taxonomy" id="286115"/>
    <lineage>
        <taxon>Eukaryota</taxon>
        <taxon>Fungi</taxon>
        <taxon>Fungi incertae sedis</taxon>
        <taxon>Chytridiomycota</taxon>
        <taxon>Chytridiomycota incertae sedis</taxon>
        <taxon>Chytridiomycetes</taxon>
        <taxon>Synchytriales</taxon>
        <taxon>Synchytriaceae</taxon>
        <taxon>Synchytrium</taxon>
    </lineage>
</organism>
<feature type="compositionally biased region" description="Polar residues" evidence="3">
    <location>
        <begin position="324"/>
        <end position="352"/>
    </location>
</feature>
<feature type="signal peptide" evidence="4">
    <location>
        <begin position="1"/>
        <end position="22"/>
    </location>
</feature>
<keyword evidence="1" id="KW-0479">Metal-binding</keyword>
<evidence type="ECO:0000256" key="2">
    <source>
        <dbReference type="ARBA" id="ARBA00022801"/>
    </source>
</evidence>
<dbReference type="EMBL" id="QEAN01000051">
    <property type="protein sequence ID" value="TPX51659.1"/>
    <property type="molecule type" value="Genomic_DNA"/>
</dbReference>
<evidence type="ECO:0000256" key="3">
    <source>
        <dbReference type="SAM" id="MobiDB-lite"/>
    </source>
</evidence>
<dbReference type="Gene3D" id="3.20.20.370">
    <property type="entry name" value="Glycoside hydrolase/deacetylase"/>
    <property type="match status" value="1"/>
</dbReference>
<dbReference type="Proteomes" id="UP000317494">
    <property type="component" value="Unassembled WGS sequence"/>
</dbReference>
<sequence length="369" mass="38976">MKASALLGGLLVVMSSNAAVNALWSGTGQPSDYKYPTLDKTPPTDAAMQARYNLSGIPNTKSASMRSSLYVSAGTYTTGPAGTQMQVAITFDDGPSGDLAATAKLYDYLEAHGIRVSLFTVGSRVLEQPALLRRAFNFGHEICCHTWSHPGLTTLDNTQVVAELEWTMRIIEDVTGMRPTCVRPPYGDMNERVEAIFRAVGMTKIYQWSQDSTDSAAGANANNTFRVMSNYLDQQASGTLNGNRGGIFLQHDLFAYQAEGGLMSIPYALSKSLAVVPAADLVGAGIEYRLSNGTVVNMSRPKQQASPVSSLAPTSTAVPPAPVQTSTTVPPAPAQTLNPGASASGSVPRLSSGQTGSVMFGLCVLVLLL</sequence>
<dbReference type="InterPro" id="IPR050248">
    <property type="entry name" value="Polysacc_deacetylase_ArnD"/>
</dbReference>
<dbReference type="PANTHER" id="PTHR10587:SF133">
    <property type="entry name" value="CHITIN DEACETYLASE 1-RELATED"/>
    <property type="match status" value="1"/>
</dbReference>
<dbReference type="GO" id="GO:0046872">
    <property type="term" value="F:metal ion binding"/>
    <property type="evidence" value="ECO:0007669"/>
    <property type="project" value="UniProtKB-KW"/>
</dbReference>
<feature type="region of interest" description="Disordered" evidence="3">
    <location>
        <begin position="301"/>
        <end position="352"/>
    </location>
</feature>
<dbReference type="AlphaFoldDB" id="A0A507DIX9"/>
<evidence type="ECO:0000256" key="1">
    <source>
        <dbReference type="ARBA" id="ARBA00022723"/>
    </source>
</evidence>
<gene>
    <name evidence="7" type="ORF">SeLEV6574_g00026</name>
    <name evidence="6" type="ORF">SeMB42_g01852</name>
</gene>
<feature type="compositionally biased region" description="Low complexity" evidence="3">
    <location>
        <begin position="309"/>
        <end position="318"/>
    </location>
</feature>
<dbReference type="SUPFAM" id="SSF88713">
    <property type="entry name" value="Glycoside hydrolase/deacetylase"/>
    <property type="match status" value="1"/>
</dbReference>
<accession>A0A507DIX9</accession>
<dbReference type="PANTHER" id="PTHR10587">
    <property type="entry name" value="GLYCOSYL TRANSFERASE-RELATED"/>
    <property type="match status" value="1"/>
</dbReference>
<dbReference type="GO" id="GO:0005975">
    <property type="term" value="P:carbohydrate metabolic process"/>
    <property type="evidence" value="ECO:0007669"/>
    <property type="project" value="InterPro"/>
</dbReference>
<protein>
    <recommendedName>
        <fullName evidence="5">NodB homology domain-containing protein</fullName>
    </recommendedName>
</protein>
<dbReference type="GO" id="GO:0009272">
    <property type="term" value="P:fungal-type cell wall biogenesis"/>
    <property type="evidence" value="ECO:0007669"/>
    <property type="project" value="UniProtKB-ARBA"/>
</dbReference>
<keyword evidence="8" id="KW-1185">Reference proteome</keyword>
<dbReference type="PROSITE" id="PS51677">
    <property type="entry name" value="NODB"/>
    <property type="match status" value="1"/>
</dbReference>
<keyword evidence="2" id="KW-0378">Hydrolase</keyword>
<dbReference type="GO" id="GO:0004099">
    <property type="term" value="F:chitin deacetylase activity"/>
    <property type="evidence" value="ECO:0007669"/>
    <property type="project" value="UniProtKB-ARBA"/>
</dbReference>
<dbReference type="Proteomes" id="UP000320475">
    <property type="component" value="Unassembled WGS sequence"/>
</dbReference>
<dbReference type="InterPro" id="IPR002509">
    <property type="entry name" value="NODB_dom"/>
</dbReference>
<evidence type="ECO:0000256" key="4">
    <source>
        <dbReference type="SAM" id="SignalP"/>
    </source>
</evidence>
<evidence type="ECO:0000313" key="8">
    <source>
        <dbReference type="Proteomes" id="UP000317494"/>
    </source>
</evidence>